<dbReference type="EMBL" id="ML978958">
    <property type="protein sequence ID" value="KAF1932572.1"/>
    <property type="molecule type" value="Genomic_DNA"/>
</dbReference>
<protein>
    <submittedName>
        <fullName evidence="2">Uncharacterized protein</fullName>
    </submittedName>
</protein>
<dbReference type="GeneID" id="54348638"/>
<gene>
    <name evidence="2" type="ORF">M421DRAFT_416194</name>
</gene>
<feature type="region of interest" description="Disordered" evidence="1">
    <location>
        <begin position="39"/>
        <end position="75"/>
    </location>
</feature>
<accession>A0A6A5RXK3</accession>
<proteinExistence type="predicted"/>
<dbReference type="Proteomes" id="UP000800082">
    <property type="component" value="Unassembled WGS sequence"/>
</dbReference>
<evidence type="ECO:0000313" key="2">
    <source>
        <dbReference type="EMBL" id="KAF1932572.1"/>
    </source>
</evidence>
<dbReference type="AlphaFoldDB" id="A0A6A5RXK3"/>
<dbReference type="RefSeq" id="XP_033452820.1">
    <property type="nucleotide sequence ID" value="XM_033590970.1"/>
</dbReference>
<dbReference type="OrthoDB" id="5341924at2759"/>
<sequence length="996" mass="111444">MSTAHTCFRSALTQAFRPSSRGPAASHSVAAFLVPALSRSSQRPFTSDKRRSKPQSATSHTSTDRPNDPLVYVYPPKGAEAPIETRIRTPSRNDRGDIKLWVSAIEPYFPEDIREKALPEMPDVSPTLTTFDLAMFVSKAQDAGHDILSHLGLVEGRWQAAIWMAKKLAEGGRISTELSTRFDPTEDAAWSIPGGQSLEHITNEPVRLERTRQRRKLEISLDELTAAPDSINQRHLIVKRALGQLWRSLGAMILAAPEQNKPGQDVIMSHVLEIIAFLHHIGFMPDSVYTFRPQSNKYALHQPPTLHMLSSKILTALSDASWRAHEAAVKAAKNSAKASYFLGHEVPGSRYKVEITEIAPELWLELILWSCLHGGWTRDGTFILQKLAARQGDHSWGLISWREILEAEQQRAPSASEGWRLFPMRGDAAADADDRARTRRTVSGEVVTAFIDALINEMRLGVGTRGTNPEILIDHIKTLKDFLEANNLSLGSVAWDSVITRLLESGGFAPQVRPELLLRLFNLAAEFGTEVGSANASPAADDEVPYFFEPTTAPLSLLHRAMRAFISTGDTRGTMEAFNMLQRHADNNKQKSLQQFFETLKDVPLRQAEPFTSQTAPIDFPSFETNLPVPLLAKLLDLTTDSEMYELGNWFVHSKDLDGPLIHKGLYTHRNIAASLVRFGTLAGDNAIVLKIVKKSGYFDPKLNQQRMPNELLTALFRSQVKLHRWEAVRNMQQHALKLSTWTPRPSILTTFVAELLRTSGSTETEAAEAKKAFFGMLFTWEGLILGTIRNELNCTLAILSTVDETWKAYCSQFMNFSSRQSIQLPAENFNQILSGVLDRYDSAKGKKLVEQWCYEPGREFRPFRAPGGVPTMPQYRYGRREEAEAMPDNIEIEQDSGAKLVLQGRILPNRQTIWAILRKVKSEVEQWGQEGKDTTATARDQARDTLRWAARLLYCLGSDYEDIIRDLGSLAKLAELEAPKAHPAIGQTEAAERGL</sequence>
<name>A0A6A5RXK3_9PLEO</name>
<evidence type="ECO:0000256" key="1">
    <source>
        <dbReference type="SAM" id="MobiDB-lite"/>
    </source>
</evidence>
<organism evidence="2 3">
    <name type="scientific">Didymella exigua CBS 183.55</name>
    <dbReference type="NCBI Taxonomy" id="1150837"/>
    <lineage>
        <taxon>Eukaryota</taxon>
        <taxon>Fungi</taxon>
        <taxon>Dikarya</taxon>
        <taxon>Ascomycota</taxon>
        <taxon>Pezizomycotina</taxon>
        <taxon>Dothideomycetes</taxon>
        <taxon>Pleosporomycetidae</taxon>
        <taxon>Pleosporales</taxon>
        <taxon>Pleosporineae</taxon>
        <taxon>Didymellaceae</taxon>
        <taxon>Didymella</taxon>
    </lineage>
</organism>
<reference evidence="2" key="1">
    <citation type="journal article" date="2020" name="Stud. Mycol.">
        <title>101 Dothideomycetes genomes: a test case for predicting lifestyles and emergence of pathogens.</title>
        <authorList>
            <person name="Haridas S."/>
            <person name="Albert R."/>
            <person name="Binder M."/>
            <person name="Bloem J."/>
            <person name="Labutti K."/>
            <person name="Salamov A."/>
            <person name="Andreopoulos B."/>
            <person name="Baker S."/>
            <person name="Barry K."/>
            <person name="Bills G."/>
            <person name="Bluhm B."/>
            <person name="Cannon C."/>
            <person name="Castanera R."/>
            <person name="Culley D."/>
            <person name="Daum C."/>
            <person name="Ezra D."/>
            <person name="Gonzalez J."/>
            <person name="Henrissat B."/>
            <person name="Kuo A."/>
            <person name="Liang C."/>
            <person name="Lipzen A."/>
            <person name="Lutzoni F."/>
            <person name="Magnuson J."/>
            <person name="Mondo S."/>
            <person name="Nolan M."/>
            <person name="Ohm R."/>
            <person name="Pangilinan J."/>
            <person name="Park H.-J."/>
            <person name="Ramirez L."/>
            <person name="Alfaro M."/>
            <person name="Sun H."/>
            <person name="Tritt A."/>
            <person name="Yoshinaga Y."/>
            <person name="Zwiers L.-H."/>
            <person name="Turgeon B."/>
            <person name="Goodwin S."/>
            <person name="Spatafora J."/>
            <person name="Crous P."/>
            <person name="Grigoriev I."/>
        </authorList>
    </citation>
    <scope>NUCLEOTIDE SEQUENCE</scope>
    <source>
        <strain evidence="2">CBS 183.55</strain>
    </source>
</reference>
<keyword evidence="3" id="KW-1185">Reference proteome</keyword>
<evidence type="ECO:0000313" key="3">
    <source>
        <dbReference type="Proteomes" id="UP000800082"/>
    </source>
</evidence>